<dbReference type="Proteomes" id="UP000694892">
    <property type="component" value="Chromosome 1S"/>
</dbReference>
<protein>
    <submittedName>
        <fullName evidence="1">Uncharacterized protein</fullName>
    </submittedName>
</protein>
<reference evidence="2" key="1">
    <citation type="journal article" date="2016" name="Nature">
        <title>Genome evolution in the allotetraploid frog Xenopus laevis.</title>
        <authorList>
            <person name="Session A.M."/>
            <person name="Uno Y."/>
            <person name="Kwon T."/>
            <person name="Chapman J.A."/>
            <person name="Toyoda A."/>
            <person name="Takahashi S."/>
            <person name="Fukui A."/>
            <person name="Hikosaka A."/>
            <person name="Suzuki A."/>
            <person name="Kondo M."/>
            <person name="van Heeringen S.J."/>
            <person name="Quigley I."/>
            <person name="Heinz S."/>
            <person name="Ogino H."/>
            <person name="Ochi H."/>
            <person name="Hellsten U."/>
            <person name="Lyons J.B."/>
            <person name="Simakov O."/>
            <person name="Putnam N."/>
            <person name="Stites J."/>
            <person name="Kuroki Y."/>
            <person name="Tanaka T."/>
            <person name="Michiue T."/>
            <person name="Watanabe M."/>
            <person name="Bogdanovic O."/>
            <person name="Lister R."/>
            <person name="Georgiou G."/>
            <person name="Paranjpe S.S."/>
            <person name="van Kruijsbergen I."/>
            <person name="Shu S."/>
            <person name="Carlson J."/>
            <person name="Kinoshita T."/>
            <person name="Ohta Y."/>
            <person name="Mawaribuchi S."/>
            <person name="Jenkins J."/>
            <person name="Grimwood J."/>
            <person name="Schmutz J."/>
            <person name="Mitros T."/>
            <person name="Mozaffari S.V."/>
            <person name="Suzuki Y."/>
            <person name="Haramoto Y."/>
            <person name="Yamamoto T.S."/>
            <person name="Takagi C."/>
            <person name="Heald R."/>
            <person name="Miller K."/>
            <person name="Haudenschild C."/>
            <person name="Kitzman J."/>
            <person name="Nakayama T."/>
            <person name="Izutsu Y."/>
            <person name="Robert J."/>
            <person name="Fortriede J."/>
            <person name="Burns K."/>
            <person name="Lotay V."/>
            <person name="Karimi K."/>
            <person name="Yasuoka Y."/>
            <person name="Dichmann D.S."/>
            <person name="Flajnik M.F."/>
            <person name="Houston D.W."/>
            <person name="Shendure J."/>
            <person name="DuPasquier L."/>
            <person name="Vize P.D."/>
            <person name="Zorn A.M."/>
            <person name="Ito M."/>
            <person name="Marcotte E.M."/>
            <person name="Wallingford J.B."/>
            <person name="Ito Y."/>
            <person name="Asashima M."/>
            <person name="Ueno N."/>
            <person name="Matsuda Y."/>
            <person name="Veenstra G.J."/>
            <person name="Fujiyama A."/>
            <person name="Harland R.M."/>
            <person name="Taira M."/>
            <person name="Rokhsar D.S."/>
        </authorList>
    </citation>
    <scope>NUCLEOTIDE SEQUENCE [LARGE SCALE GENOMIC DNA]</scope>
    <source>
        <strain evidence="2">J</strain>
    </source>
</reference>
<dbReference type="EMBL" id="CM004467">
    <property type="protein sequence ID" value="OCT98590.1"/>
    <property type="molecule type" value="Genomic_DNA"/>
</dbReference>
<dbReference type="AlphaFoldDB" id="A0A974DW73"/>
<evidence type="ECO:0000313" key="1">
    <source>
        <dbReference type="EMBL" id="OCT98590.1"/>
    </source>
</evidence>
<organism evidence="1 2">
    <name type="scientific">Xenopus laevis</name>
    <name type="common">African clawed frog</name>
    <dbReference type="NCBI Taxonomy" id="8355"/>
    <lineage>
        <taxon>Eukaryota</taxon>
        <taxon>Metazoa</taxon>
        <taxon>Chordata</taxon>
        <taxon>Craniata</taxon>
        <taxon>Vertebrata</taxon>
        <taxon>Euteleostomi</taxon>
        <taxon>Amphibia</taxon>
        <taxon>Batrachia</taxon>
        <taxon>Anura</taxon>
        <taxon>Pipoidea</taxon>
        <taxon>Pipidae</taxon>
        <taxon>Xenopodinae</taxon>
        <taxon>Xenopus</taxon>
        <taxon>Xenopus</taxon>
    </lineage>
</organism>
<proteinExistence type="predicted"/>
<gene>
    <name evidence="1" type="ORF">XELAEV_18010823mg</name>
</gene>
<name>A0A974DW73_XENLA</name>
<evidence type="ECO:0000313" key="2">
    <source>
        <dbReference type="Proteomes" id="UP000694892"/>
    </source>
</evidence>
<sequence length="109" mass="11951">MSCPNCVCGLLFAITPLGWRLAKIKPVGYPASDLGLGPIFPGFSDLLLYRLNVHFPVNPSNLGDSLLEIRVHFAYTGPYPEVCNIHSESGLDQSEAEAVQRLVDLFSFL</sequence>
<accession>A0A974DW73</accession>